<dbReference type="GO" id="GO:0009807">
    <property type="term" value="P:lignan biosynthetic process"/>
    <property type="evidence" value="ECO:0007669"/>
    <property type="project" value="UniProtKB-ARBA"/>
</dbReference>
<evidence type="ECO:0000256" key="3">
    <source>
        <dbReference type="ARBA" id="ARBA00066949"/>
    </source>
</evidence>
<sequence length="264" mass="28466">MANAAGRWSLKGMTALVTGGSRGIGYTIVEELVELGASVHTCSRSKAELDRILEAWEAKGYKVSGSVCDVSIKSQREQLMETVSTVFDGKLNILVNNAGVLIAKKTIDTTAEDYSTLMVTNVESVFHLSQLAYPLLKASGNGSIVFISSVGGVVAHENTTIYGATKGAINHITKNLACEWAKDKIRSNSVAPWYTRSAMLDDFVDNKEYMDEVCGRTPMRRIAEAREISSLVAFLCLPSASYITGQVICVDGGLTANGFFSSRD</sequence>
<dbReference type="InterPro" id="IPR045000">
    <property type="entry name" value="TR"/>
</dbReference>
<keyword evidence="6" id="KW-1185">Reference proteome</keyword>
<dbReference type="SUPFAM" id="SSF51735">
    <property type="entry name" value="NAD(P)-binding Rossmann-fold domains"/>
    <property type="match status" value="1"/>
</dbReference>
<evidence type="ECO:0000256" key="4">
    <source>
        <dbReference type="ARBA" id="ARBA00071098"/>
    </source>
</evidence>
<evidence type="ECO:0000313" key="6">
    <source>
        <dbReference type="Proteomes" id="UP000230069"/>
    </source>
</evidence>
<dbReference type="Gene3D" id="3.40.50.720">
    <property type="entry name" value="NAD(P)-binding Rossmann-like Domain"/>
    <property type="match status" value="1"/>
</dbReference>
<dbReference type="STRING" id="218851.A0A2G5EFV0"/>
<name>A0A2G5EFV0_AQUCA</name>
<evidence type="ECO:0000256" key="2">
    <source>
        <dbReference type="ARBA" id="ARBA00023002"/>
    </source>
</evidence>
<dbReference type="Pfam" id="PF13561">
    <property type="entry name" value="adh_short_C2"/>
    <property type="match status" value="1"/>
</dbReference>
<dbReference type="InParanoid" id="A0A2G5EFV0"/>
<proteinExistence type="predicted"/>
<dbReference type="OrthoDB" id="417891at2759"/>
<dbReference type="InterPro" id="IPR036291">
    <property type="entry name" value="NAD(P)-bd_dom_sf"/>
</dbReference>
<dbReference type="PROSITE" id="PS00061">
    <property type="entry name" value="ADH_SHORT"/>
    <property type="match status" value="1"/>
</dbReference>
<dbReference type="GO" id="GO:0120529">
    <property type="term" value="F:secoisolariciresinol dehydrogenase activity"/>
    <property type="evidence" value="ECO:0007669"/>
    <property type="project" value="UniProtKB-EC"/>
</dbReference>
<dbReference type="EMBL" id="KZ305026">
    <property type="protein sequence ID" value="PIA54645.1"/>
    <property type="molecule type" value="Genomic_DNA"/>
</dbReference>
<dbReference type="AlphaFoldDB" id="A0A2G5EFV0"/>
<gene>
    <name evidence="5" type="ORF">AQUCO_00900895v1</name>
</gene>
<dbReference type="EC" id="1.1.1.331" evidence="3"/>
<dbReference type="FunFam" id="3.40.50.720:FF:000084">
    <property type="entry name" value="Short-chain dehydrogenase reductase"/>
    <property type="match status" value="1"/>
</dbReference>
<dbReference type="PANTHER" id="PTHR42898">
    <property type="entry name" value="TROPINONE REDUCTASE"/>
    <property type="match status" value="1"/>
</dbReference>
<dbReference type="PRINTS" id="PR00080">
    <property type="entry name" value="SDRFAMILY"/>
</dbReference>
<accession>A0A2G5EFV0</accession>
<reference evidence="5 6" key="1">
    <citation type="submission" date="2017-09" db="EMBL/GenBank/DDBJ databases">
        <title>WGS assembly of Aquilegia coerulea Goldsmith.</title>
        <authorList>
            <person name="Hodges S."/>
            <person name="Kramer E."/>
            <person name="Nordborg M."/>
            <person name="Tomkins J."/>
            <person name="Borevitz J."/>
            <person name="Derieg N."/>
            <person name="Yan J."/>
            <person name="Mihaltcheva S."/>
            <person name="Hayes R.D."/>
            <person name="Rokhsar D."/>
        </authorList>
    </citation>
    <scope>NUCLEOTIDE SEQUENCE [LARGE SCALE GENOMIC DNA]</scope>
    <source>
        <strain evidence="6">cv. Goldsmith</strain>
    </source>
</reference>
<dbReference type="PRINTS" id="PR00081">
    <property type="entry name" value="GDHRDH"/>
</dbReference>
<dbReference type="Proteomes" id="UP000230069">
    <property type="component" value="Unassembled WGS sequence"/>
</dbReference>
<dbReference type="InterPro" id="IPR002347">
    <property type="entry name" value="SDR_fam"/>
</dbReference>
<organism evidence="5 6">
    <name type="scientific">Aquilegia coerulea</name>
    <name type="common">Rocky mountain columbine</name>
    <dbReference type="NCBI Taxonomy" id="218851"/>
    <lineage>
        <taxon>Eukaryota</taxon>
        <taxon>Viridiplantae</taxon>
        <taxon>Streptophyta</taxon>
        <taxon>Embryophyta</taxon>
        <taxon>Tracheophyta</taxon>
        <taxon>Spermatophyta</taxon>
        <taxon>Magnoliopsida</taxon>
        <taxon>Ranunculales</taxon>
        <taxon>Ranunculaceae</taxon>
        <taxon>Thalictroideae</taxon>
        <taxon>Aquilegia</taxon>
    </lineage>
</organism>
<keyword evidence="1" id="KW-0521">NADP</keyword>
<evidence type="ECO:0000313" key="5">
    <source>
        <dbReference type="EMBL" id="PIA54645.1"/>
    </source>
</evidence>
<dbReference type="PANTHER" id="PTHR42898:SF6">
    <property type="entry name" value="NADP-DEPENDENT MANNITOL DEHYDROGENASE"/>
    <property type="match status" value="1"/>
</dbReference>
<evidence type="ECO:0000256" key="1">
    <source>
        <dbReference type="ARBA" id="ARBA00022857"/>
    </source>
</evidence>
<keyword evidence="2" id="KW-0560">Oxidoreductase</keyword>
<dbReference type="InterPro" id="IPR020904">
    <property type="entry name" value="Sc_DH/Rdtase_CS"/>
</dbReference>
<protein>
    <recommendedName>
        <fullName evidence="4">Secoisolariciresinol dehydrogenase</fullName>
        <ecNumber evidence="3">1.1.1.331</ecNumber>
    </recommendedName>
</protein>